<proteinExistence type="predicted"/>
<keyword evidence="2" id="KW-1185">Reference proteome</keyword>
<name>A0A397RY13_9GLOM</name>
<dbReference type="AlphaFoldDB" id="A0A397RY13"/>
<sequence length="77" mass="8791">MSIQKCNLFCCWAKRVFRKRSLVIFLFEGGSELLGILRILLISVTYFSVILGRSFWGTWLAGRIKVPVPLVGYHALT</sequence>
<protein>
    <submittedName>
        <fullName evidence="1">Uncharacterized protein</fullName>
    </submittedName>
</protein>
<accession>A0A397RY13</accession>
<dbReference type="Proteomes" id="UP000265703">
    <property type="component" value="Unassembled WGS sequence"/>
</dbReference>
<evidence type="ECO:0000313" key="2">
    <source>
        <dbReference type="Proteomes" id="UP000265703"/>
    </source>
</evidence>
<gene>
    <name evidence="1" type="ORF">C1645_841432</name>
</gene>
<evidence type="ECO:0000313" key="1">
    <source>
        <dbReference type="EMBL" id="RIA79140.1"/>
    </source>
</evidence>
<dbReference type="EMBL" id="QKYT01001520">
    <property type="protein sequence ID" value="RIA79140.1"/>
    <property type="molecule type" value="Genomic_DNA"/>
</dbReference>
<reference evidence="1 2" key="1">
    <citation type="submission" date="2018-06" db="EMBL/GenBank/DDBJ databases">
        <title>Comparative genomics reveals the genomic features of Rhizophagus irregularis, R. cerebriforme, R. diaphanum and Gigaspora rosea, and their symbiotic lifestyle signature.</title>
        <authorList>
            <person name="Morin E."/>
            <person name="San Clemente H."/>
            <person name="Chen E.C.H."/>
            <person name="De La Providencia I."/>
            <person name="Hainaut M."/>
            <person name="Kuo A."/>
            <person name="Kohler A."/>
            <person name="Murat C."/>
            <person name="Tang N."/>
            <person name="Roy S."/>
            <person name="Loubradou J."/>
            <person name="Henrissat B."/>
            <person name="Grigoriev I.V."/>
            <person name="Corradi N."/>
            <person name="Roux C."/>
            <person name="Martin F.M."/>
        </authorList>
    </citation>
    <scope>NUCLEOTIDE SEQUENCE [LARGE SCALE GENOMIC DNA]</scope>
    <source>
        <strain evidence="1 2">DAOM 227022</strain>
    </source>
</reference>
<comment type="caution">
    <text evidence="1">The sequence shown here is derived from an EMBL/GenBank/DDBJ whole genome shotgun (WGS) entry which is preliminary data.</text>
</comment>
<organism evidence="1 2">
    <name type="scientific">Glomus cerebriforme</name>
    <dbReference type="NCBI Taxonomy" id="658196"/>
    <lineage>
        <taxon>Eukaryota</taxon>
        <taxon>Fungi</taxon>
        <taxon>Fungi incertae sedis</taxon>
        <taxon>Mucoromycota</taxon>
        <taxon>Glomeromycotina</taxon>
        <taxon>Glomeromycetes</taxon>
        <taxon>Glomerales</taxon>
        <taxon>Glomeraceae</taxon>
        <taxon>Glomus</taxon>
    </lineage>
</organism>